<sequence length="136" mass="16312">MDRFPEIAQLRIERILNRLFAGVEELHRVSGRWGEMPEEERRAFSLEWERTIKDDLGEVHGHYLSRGMRPDQYERYGELLGRLEKSEALIERMGLYPPRRLLLGAAQERVVPGKRREPPKMRRRKLGGPWWRRFFG</sequence>
<protein>
    <submittedName>
        <fullName evidence="1">Uncharacterized protein</fullName>
    </submittedName>
</protein>
<dbReference type="EMBL" id="SKBU01000015">
    <property type="protein sequence ID" value="TCJ16952.1"/>
    <property type="molecule type" value="Genomic_DNA"/>
</dbReference>
<organism evidence="1 2">
    <name type="scientific">Rubrobacter taiwanensis</name>
    <dbReference type="NCBI Taxonomy" id="185139"/>
    <lineage>
        <taxon>Bacteria</taxon>
        <taxon>Bacillati</taxon>
        <taxon>Actinomycetota</taxon>
        <taxon>Rubrobacteria</taxon>
        <taxon>Rubrobacterales</taxon>
        <taxon>Rubrobacteraceae</taxon>
        <taxon>Rubrobacter</taxon>
    </lineage>
</organism>
<keyword evidence="2" id="KW-1185">Reference proteome</keyword>
<reference evidence="1 2" key="1">
    <citation type="submission" date="2019-03" db="EMBL/GenBank/DDBJ databases">
        <title>Whole genome sequence of a novel Rubrobacter taiwanensis strain, isolated from Yellowstone National Park.</title>
        <authorList>
            <person name="Freed S."/>
            <person name="Ramaley R.F."/>
            <person name="Kyndt J.A."/>
        </authorList>
    </citation>
    <scope>NUCLEOTIDE SEQUENCE [LARGE SCALE GENOMIC DNA]</scope>
    <source>
        <strain evidence="1 2">Yellowstone</strain>
    </source>
</reference>
<gene>
    <name evidence="1" type="ORF">E0L93_09675</name>
</gene>
<name>A0A4V2NWE4_9ACTN</name>
<evidence type="ECO:0000313" key="2">
    <source>
        <dbReference type="Proteomes" id="UP000295244"/>
    </source>
</evidence>
<evidence type="ECO:0000313" key="1">
    <source>
        <dbReference type="EMBL" id="TCJ16952.1"/>
    </source>
</evidence>
<comment type="caution">
    <text evidence="1">The sequence shown here is derived from an EMBL/GenBank/DDBJ whole genome shotgun (WGS) entry which is preliminary data.</text>
</comment>
<accession>A0A4V2NWE4</accession>
<proteinExistence type="predicted"/>
<dbReference type="RefSeq" id="WP_132691299.1">
    <property type="nucleotide sequence ID" value="NZ_SKBU01000015.1"/>
</dbReference>
<dbReference type="AlphaFoldDB" id="A0A4V2NWE4"/>
<dbReference type="Proteomes" id="UP000295244">
    <property type="component" value="Unassembled WGS sequence"/>
</dbReference>